<dbReference type="PANTHER" id="PTHR43265:SF1">
    <property type="entry name" value="ESTERASE ESTD"/>
    <property type="match status" value="1"/>
</dbReference>
<dbReference type="InterPro" id="IPR022742">
    <property type="entry name" value="Hydrolase_4"/>
</dbReference>
<dbReference type="AlphaFoldDB" id="A0A3S9BAH7"/>
<dbReference type="EMBL" id="CP032509">
    <property type="protein sequence ID" value="AZN73917.1"/>
    <property type="molecule type" value="Genomic_DNA"/>
</dbReference>
<dbReference type="PANTHER" id="PTHR43265">
    <property type="entry name" value="ESTERASE ESTD"/>
    <property type="match status" value="1"/>
</dbReference>
<gene>
    <name evidence="3" type="ORF">D5400_17885</name>
</gene>
<dbReference type="InterPro" id="IPR029058">
    <property type="entry name" value="AB_hydrolase_fold"/>
</dbReference>
<organism evidence="3 4">
    <name type="scientific">Georhizobium profundi</name>
    <dbReference type="NCBI Taxonomy" id="2341112"/>
    <lineage>
        <taxon>Bacteria</taxon>
        <taxon>Pseudomonadati</taxon>
        <taxon>Pseudomonadota</taxon>
        <taxon>Alphaproteobacteria</taxon>
        <taxon>Hyphomicrobiales</taxon>
        <taxon>Rhizobiaceae</taxon>
        <taxon>Georhizobium</taxon>
    </lineage>
</organism>
<name>A0A3S9BAH7_9HYPH</name>
<evidence type="ECO:0000259" key="2">
    <source>
        <dbReference type="Pfam" id="PF12146"/>
    </source>
</evidence>
<proteinExistence type="predicted"/>
<evidence type="ECO:0000313" key="3">
    <source>
        <dbReference type="EMBL" id="AZN73917.1"/>
    </source>
</evidence>
<protein>
    <submittedName>
        <fullName evidence="3">Alpha/beta fold hydrolase</fullName>
    </submittedName>
</protein>
<feature type="region of interest" description="Disordered" evidence="1">
    <location>
        <begin position="1"/>
        <end position="21"/>
    </location>
</feature>
<dbReference type="InterPro" id="IPR053145">
    <property type="entry name" value="AB_hydrolase_Est10"/>
</dbReference>
<evidence type="ECO:0000256" key="1">
    <source>
        <dbReference type="SAM" id="MobiDB-lite"/>
    </source>
</evidence>
<feature type="domain" description="Serine aminopeptidase S33" evidence="2">
    <location>
        <begin position="59"/>
        <end position="270"/>
    </location>
</feature>
<evidence type="ECO:0000313" key="4">
    <source>
        <dbReference type="Proteomes" id="UP000268192"/>
    </source>
</evidence>
<dbReference type="Proteomes" id="UP000268192">
    <property type="component" value="Chromosome"/>
</dbReference>
<sequence>MSVHEELTAAGPTGPLAGTLTLPSGEVPLSMDLPVFLIVPGSGPTDRDGNSPLGITAAPYRLLAEELAAKGYASVRIDKRGMFGSIGAAQDPNNVTIAAYGDDLRAWIEAIQERLPANSGARCVIPIGHSEGGLVALAAMTRLTDACGLILIASIGRPLDAVLLEQLRANAANAPFLMEAELALAELKRGRRVDPSALSSELQPLFRLEVQGYLIDAISYDPLKLAAQVQVPILVLQGTRDLQVSLQDARMLAHAATDAKLSLLPDVNHVLKTVASEDVAANVATYADPDLPIAPDVVDVVAHFAATIAGK</sequence>
<dbReference type="KEGG" id="abaw:D5400_17885"/>
<dbReference type="Gene3D" id="3.40.50.1820">
    <property type="entry name" value="alpha/beta hydrolase"/>
    <property type="match status" value="1"/>
</dbReference>
<dbReference type="GO" id="GO:0052689">
    <property type="term" value="F:carboxylic ester hydrolase activity"/>
    <property type="evidence" value="ECO:0007669"/>
    <property type="project" value="TreeGrafter"/>
</dbReference>
<reference evidence="3 4" key="1">
    <citation type="submission" date="2018-09" db="EMBL/GenBank/DDBJ databases">
        <title>Marinorhizobium profundi gen. nov., sp. nov., isolated from a deep-sea sediment sample from the New Britain Trench and proposal of Marinorhizobiaceae fam. nov. in the order Rhizobiales of the class Alphaproteobacteria.</title>
        <authorList>
            <person name="Cao J."/>
        </authorList>
    </citation>
    <scope>NUCLEOTIDE SEQUENCE [LARGE SCALE GENOMIC DNA]</scope>
    <source>
        <strain evidence="3 4">WS11</strain>
    </source>
</reference>
<dbReference type="OrthoDB" id="9809549at2"/>
<dbReference type="Pfam" id="PF12146">
    <property type="entry name" value="Hydrolase_4"/>
    <property type="match status" value="1"/>
</dbReference>
<keyword evidence="4" id="KW-1185">Reference proteome</keyword>
<accession>A0A3S9BAH7</accession>
<dbReference type="SUPFAM" id="SSF53474">
    <property type="entry name" value="alpha/beta-Hydrolases"/>
    <property type="match status" value="1"/>
</dbReference>
<keyword evidence="3" id="KW-0378">Hydrolase</keyword>